<proteinExistence type="predicted"/>
<dbReference type="Proteomes" id="UP000186666">
    <property type="component" value="Unassembled WGS sequence"/>
</dbReference>
<keyword evidence="2" id="KW-1185">Reference proteome</keyword>
<accession>A0ABY1K0A8</accession>
<evidence type="ECO:0000313" key="1">
    <source>
        <dbReference type="EMBL" id="SIR07712.1"/>
    </source>
</evidence>
<gene>
    <name evidence="1" type="ORF">SAMN05421578_106297</name>
</gene>
<dbReference type="EMBL" id="FTNK01000006">
    <property type="protein sequence ID" value="SIR07712.1"/>
    <property type="molecule type" value="Genomic_DNA"/>
</dbReference>
<dbReference type="InterPro" id="IPR009267">
    <property type="entry name" value="NTP_transf_6"/>
</dbReference>
<dbReference type="PANTHER" id="PTHR39166:SF1">
    <property type="entry name" value="BLL1166 PROTEIN"/>
    <property type="match status" value="1"/>
</dbReference>
<evidence type="ECO:0000313" key="2">
    <source>
        <dbReference type="Proteomes" id="UP000186666"/>
    </source>
</evidence>
<comment type="caution">
    <text evidence="1">The sequence shown here is derived from an EMBL/GenBank/DDBJ whole genome shotgun (WGS) entry which is preliminary data.</text>
</comment>
<organism evidence="1 2">
    <name type="scientific">Paenibacillus macquariensis</name>
    <dbReference type="NCBI Taxonomy" id="948756"/>
    <lineage>
        <taxon>Bacteria</taxon>
        <taxon>Bacillati</taxon>
        <taxon>Bacillota</taxon>
        <taxon>Bacilli</taxon>
        <taxon>Bacillales</taxon>
        <taxon>Paenibacillaceae</taxon>
        <taxon>Paenibacillus</taxon>
    </lineage>
</organism>
<dbReference type="Pfam" id="PF06042">
    <property type="entry name" value="NTP_transf_6"/>
    <property type="match status" value="1"/>
</dbReference>
<name>A0ABY1K0A8_9BACL</name>
<protein>
    <submittedName>
        <fullName evidence="1">Uncharacterized protein</fullName>
    </submittedName>
</protein>
<reference evidence="1 2" key="1">
    <citation type="submission" date="2017-01" db="EMBL/GenBank/DDBJ databases">
        <authorList>
            <person name="Varghese N."/>
            <person name="Submissions S."/>
        </authorList>
    </citation>
    <scope>NUCLEOTIDE SEQUENCE [LARGE SCALE GENOMIC DNA]</scope>
    <source>
        <strain evidence="1 2">ATCC 23464</strain>
    </source>
</reference>
<dbReference type="PANTHER" id="PTHR39166">
    <property type="entry name" value="BLL1166 PROTEIN"/>
    <property type="match status" value="1"/>
</dbReference>
<sequence>MLLTKLLNTADKKDYWSVKNQARMHLRNHVEPYNSTNDAMSCWPETATAVGVYLDKLDHMRIIAPYGLDDLFQLKVRQSSRNEDTTYFMKRVADKEWLTRWPNLTLVEMMIHTK</sequence>